<evidence type="ECO:0000256" key="1">
    <source>
        <dbReference type="ARBA" id="ARBA00022614"/>
    </source>
</evidence>
<dbReference type="SMART" id="SM00082">
    <property type="entry name" value="LRRCT"/>
    <property type="match status" value="1"/>
</dbReference>
<dbReference type="InterPro" id="IPR003591">
    <property type="entry name" value="Leu-rich_rpt_typical-subtyp"/>
</dbReference>
<keyword evidence="2 4" id="KW-0732">Signal</keyword>
<dbReference type="Pfam" id="PF13855">
    <property type="entry name" value="LRR_8"/>
    <property type="match status" value="1"/>
</dbReference>
<dbReference type="GeneTree" id="ENSGT00940000161771"/>
<dbReference type="OrthoDB" id="2015831at2759"/>
<dbReference type="PANTHER" id="PTHR24369:SF210">
    <property type="entry name" value="CHAOPTIN-RELATED"/>
    <property type="match status" value="1"/>
</dbReference>
<feature type="domain" description="LRRNT" evidence="5">
    <location>
        <begin position="22"/>
        <end position="55"/>
    </location>
</feature>
<evidence type="ECO:0000259" key="6">
    <source>
        <dbReference type="SMART" id="SM00082"/>
    </source>
</evidence>
<protein>
    <recommendedName>
        <fullName evidence="9">LRRCT domain-containing protein</fullName>
    </recommendedName>
</protein>
<keyword evidence="3" id="KW-0677">Repeat</keyword>
<proteinExistence type="predicted"/>
<dbReference type="InterPro" id="IPR000483">
    <property type="entry name" value="Cys-rich_flank_reg_C"/>
</dbReference>
<keyword evidence="8" id="KW-1185">Reference proteome</keyword>
<sequence length="313" mass="35379">MTLLALLFVLYLLLAPNAAQQSCPQGCRCEAANKVQCQGETISEFPASLPTTTSNLYFGNTNISILKPSNFEQLSNALIHFCMNASQLREVEPNTFDQTRHLISLSLIGTKLKHLLDRLFMKLESLETLLLSDNDIGRVSPETFRGLGKLKKLSLSGNVLQEIPQGTFDDLLELEYLSLRQNKIQHLPGSLFSKLENLRKLFLSKNQLSRLSEGLFLNLRNLEQLTVFENRLESLGTGLLDFLNGTEEVVLTQNPWRCDQDILPLRDWLLGHQSKVKNLSTLVCLSPPTLKGTRIVDLTTKVLRLTERWINFV</sequence>
<evidence type="ECO:0008006" key="9">
    <source>
        <dbReference type="Google" id="ProtNLM"/>
    </source>
</evidence>
<evidence type="ECO:0000256" key="2">
    <source>
        <dbReference type="ARBA" id="ARBA00022729"/>
    </source>
</evidence>
<dbReference type="Gene3D" id="3.80.10.10">
    <property type="entry name" value="Ribonuclease Inhibitor"/>
    <property type="match status" value="2"/>
</dbReference>
<name>A0A8C9VV12_SCLFO</name>
<organism evidence="7 8">
    <name type="scientific">Scleropages formosus</name>
    <name type="common">Asian bonytongue</name>
    <name type="synonym">Osteoglossum formosum</name>
    <dbReference type="NCBI Taxonomy" id="113540"/>
    <lineage>
        <taxon>Eukaryota</taxon>
        <taxon>Metazoa</taxon>
        <taxon>Chordata</taxon>
        <taxon>Craniata</taxon>
        <taxon>Vertebrata</taxon>
        <taxon>Euteleostomi</taxon>
        <taxon>Actinopterygii</taxon>
        <taxon>Neopterygii</taxon>
        <taxon>Teleostei</taxon>
        <taxon>Osteoglossocephala</taxon>
        <taxon>Osteoglossomorpha</taxon>
        <taxon>Osteoglossiformes</taxon>
        <taxon>Osteoglossidae</taxon>
        <taxon>Scleropages</taxon>
    </lineage>
</organism>
<evidence type="ECO:0000256" key="3">
    <source>
        <dbReference type="ARBA" id="ARBA00022737"/>
    </source>
</evidence>
<dbReference type="InterPro" id="IPR001611">
    <property type="entry name" value="Leu-rich_rpt"/>
</dbReference>
<dbReference type="GO" id="GO:0005886">
    <property type="term" value="C:plasma membrane"/>
    <property type="evidence" value="ECO:0007669"/>
    <property type="project" value="TreeGrafter"/>
</dbReference>
<dbReference type="Proteomes" id="UP000694397">
    <property type="component" value="Chromosome 25"/>
</dbReference>
<feature type="chain" id="PRO_5034745587" description="LRRCT domain-containing protein" evidence="4">
    <location>
        <begin position="20"/>
        <end position="313"/>
    </location>
</feature>
<evidence type="ECO:0000259" key="5">
    <source>
        <dbReference type="SMART" id="SM00013"/>
    </source>
</evidence>
<dbReference type="Ensembl" id="ENSSFOT00015072758.1">
    <property type="protein sequence ID" value="ENSSFOP00015065444.1"/>
    <property type="gene ID" value="ENSSFOG00015024765.1"/>
</dbReference>
<dbReference type="InterPro" id="IPR000372">
    <property type="entry name" value="LRRNT"/>
</dbReference>
<reference evidence="7" key="3">
    <citation type="submission" date="2025-09" db="UniProtKB">
        <authorList>
            <consortium name="Ensembl"/>
        </authorList>
    </citation>
    <scope>IDENTIFICATION</scope>
</reference>
<feature type="signal peptide" evidence="4">
    <location>
        <begin position="1"/>
        <end position="19"/>
    </location>
</feature>
<dbReference type="SMART" id="SM00369">
    <property type="entry name" value="LRR_TYP"/>
    <property type="match status" value="5"/>
</dbReference>
<dbReference type="InterPro" id="IPR050541">
    <property type="entry name" value="LRR_TM_domain-containing"/>
</dbReference>
<dbReference type="PANTHER" id="PTHR24369">
    <property type="entry name" value="ANTIGEN BSP, PUTATIVE-RELATED"/>
    <property type="match status" value="1"/>
</dbReference>
<dbReference type="SUPFAM" id="SSF52058">
    <property type="entry name" value="L domain-like"/>
    <property type="match status" value="1"/>
</dbReference>
<feature type="domain" description="LRRCT" evidence="6">
    <location>
        <begin position="254"/>
        <end position="304"/>
    </location>
</feature>
<evidence type="ECO:0000313" key="7">
    <source>
        <dbReference type="Ensembl" id="ENSSFOP00015065444.1"/>
    </source>
</evidence>
<dbReference type="SMART" id="SM00013">
    <property type="entry name" value="LRRNT"/>
    <property type="match status" value="1"/>
</dbReference>
<reference evidence="7 8" key="1">
    <citation type="submission" date="2019-04" db="EMBL/GenBank/DDBJ databases">
        <authorList>
            <consortium name="Wellcome Sanger Institute Data Sharing"/>
        </authorList>
    </citation>
    <scope>NUCLEOTIDE SEQUENCE [LARGE SCALE GENOMIC DNA]</scope>
</reference>
<dbReference type="FunFam" id="3.80.10.10:FF:000732">
    <property type="entry name" value="GD11101"/>
    <property type="match status" value="1"/>
</dbReference>
<dbReference type="AlphaFoldDB" id="A0A8C9VV12"/>
<evidence type="ECO:0000256" key="4">
    <source>
        <dbReference type="SAM" id="SignalP"/>
    </source>
</evidence>
<keyword evidence="1" id="KW-0433">Leucine-rich repeat</keyword>
<evidence type="ECO:0000313" key="8">
    <source>
        <dbReference type="Proteomes" id="UP000694397"/>
    </source>
</evidence>
<dbReference type="InterPro" id="IPR032675">
    <property type="entry name" value="LRR_dom_sf"/>
</dbReference>
<accession>A0A8C9VV12</accession>
<dbReference type="PROSITE" id="PS51450">
    <property type="entry name" value="LRR"/>
    <property type="match status" value="2"/>
</dbReference>
<reference evidence="7" key="2">
    <citation type="submission" date="2025-08" db="UniProtKB">
        <authorList>
            <consortium name="Ensembl"/>
        </authorList>
    </citation>
    <scope>IDENTIFICATION</scope>
</reference>